<dbReference type="InterPro" id="IPR003870">
    <property type="entry name" value="DUF222"/>
</dbReference>
<dbReference type="KEGG" id="marz:MARA_15310"/>
<dbReference type="CDD" id="cd00085">
    <property type="entry name" value="HNHc"/>
    <property type="match status" value="1"/>
</dbReference>
<feature type="compositionally biased region" description="Pro residues" evidence="1">
    <location>
        <begin position="517"/>
        <end position="532"/>
    </location>
</feature>
<dbReference type="Pfam" id="PF02720">
    <property type="entry name" value="DUF222"/>
    <property type="match status" value="1"/>
</dbReference>
<proteinExistence type="predicted"/>
<evidence type="ECO:0000256" key="1">
    <source>
        <dbReference type="SAM" id="MobiDB-lite"/>
    </source>
</evidence>
<reference evidence="3 4" key="1">
    <citation type="journal article" date="2019" name="Emerg. Microbes Infect.">
        <title>Comprehensive subspecies identification of 175 nontuberculous mycobacteria species based on 7547 genomic profiles.</title>
        <authorList>
            <person name="Matsumoto Y."/>
            <person name="Kinjo T."/>
            <person name="Motooka D."/>
            <person name="Nabeya D."/>
            <person name="Jung N."/>
            <person name="Uechi K."/>
            <person name="Horii T."/>
            <person name="Iida T."/>
            <person name="Fujita J."/>
            <person name="Nakamura S."/>
        </authorList>
    </citation>
    <scope>NUCLEOTIDE SEQUENCE [LARGE SCALE GENOMIC DNA]</scope>
    <source>
        <strain evidence="3 4">JCM 18538</strain>
    </source>
</reference>
<evidence type="ECO:0000259" key="2">
    <source>
        <dbReference type="Pfam" id="PF02720"/>
    </source>
</evidence>
<feature type="region of interest" description="Disordered" evidence="1">
    <location>
        <begin position="511"/>
        <end position="532"/>
    </location>
</feature>
<geneLocation type="plasmid" evidence="4">
    <name>pjcm18538 dna</name>
</geneLocation>
<evidence type="ECO:0000313" key="3">
    <source>
        <dbReference type="EMBL" id="BBY48063.1"/>
    </source>
</evidence>
<dbReference type="RefSeq" id="WP_163917909.1">
    <property type="nucleotide sequence ID" value="NZ_AP022593.1"/>
</dbReference>
<sequence>MFEEPLAGDLLTEVEQCRREESALIARRMAAIAGLLWLRTAEAEGIDGDPGYALITGFARASAEVGAALNTTPTAASAIVAQAEALDTRLPEVTSLLSDGRIDWPTAEAIIRRTELVDADLMPQIDQRLATKLSTWQSWSRRRVIDAADAAIAVIDPEAAKKRRIKADTERHVTITAQPNGMAKMVASLPAPVAAMFDKHLTEMAASVCADDPRTTAQRRADAIDALRVGRDLACACGRADCPSRIADPAPHSGAPRFVINVIATDATVVGRSDEPGHLEGYGVIDADQVRQIADTAILRPVGPPPTNADVAASLRYQPSAAVERWIRCRDLRCRFPGCDRPAWRADVDHTVPFDHDDPRTGGPTLGTNLGCYCRQHHRLKTFHGGPDGWRDEQAADGTITWTSPTGRVYRSTPDGAELFDDIAAACGAPTLRFGNRRREKAARVAAARRAMHAKAAANERTLALNRARHHEIDIRKWRNDMRRKLLVFKGGASSTSPWCTWANDPLEDEFVSADWRPPPPQADATPDDPPF</sequence>
<keyword evidence="4" id="KW-1185">Reference proteome</keyword>
<dbReference type="EMBL" id="AP022593">
    <property type="protein sequence ID" value="BBY48063.1"/>
    <property type="molecule type" value="Genomic_DNA"/>
</dbReference>
<dbReference type="AlphaFoldDB" id="A0A7I7RU47"/>
<dbReference type="InterPro" id="IPR003615">
    <property type="entry name" value="HNH_nuc"/>
</dbReference>
<evidence type="ECO:0000313" key="4">
    <source>
        <dbReference type="Proteomes" id="UP000467428"/>
    </source>
</evidence>
<dbReference type="Proteomes" id="UP000467428">
    <property type="component" value="Chromosome"/>
</dbReference>
<organism evidence="3 4">
    <name type="scientific">Mycolicibacterium arabiense</name>
    <dbReference type="NCBI Taxonomy" id="1286181"/>
    <lineage>
        <taxon>Bacteria</taxon>
        <taxon>Bacillati</taxon>
        <taxon>Actinomycetota</taxon>
        <taxon>Actinomycetes</taxon>
        <taxon>Mycobacteriales</taxon>
        <taxon>Mycobacteriaceae</taxon>
        <taxon>Mycolicibacterium</taxon>
    </lineage>
</organism>
<protein>
    <recommendedName>
        <fullName evidence="2">DUF222 domain-containing protein</fullName>
    </recommendedName>
</protein>
<feature type="domain" description="DUF222" evidence="2">
    <location>
        <begin position="19"/>
        <end position="331"/>
    </location>
</feature>
<name>A0A7I7RU47_9MYCO</name>
<accession>A0A7I7RU47</accession>
<gene>
    <name evidence="3" type="ORF">MARA_15310</name>
</gene>